<organism evidence="2 3">
    <name type="scientific">Prunus dulcis</name>
    <name type="common">Almond</name>
    <name type="synonym">Amygdalus dulcis</name>
    <dbReference type="NCBI Taxonomy" id="3755"/>
    <lineage>
        <taxon>Eukaryota</taxon>
        <taxon>Viridiplantae</taxon>
        <taxon>Streptophyta</taxon>
        <taxon>Embryophyta</taxon>
        <taxon>Tracheophyta</taxon>
        <taxon>Spermatophyta</taxon>
        <taxon>Magnoliopsida</taxon>
        <taxon>eudicotyledons</taxon>
        <taxon>Gunneridae</taxon>
        <taxon>Pentapetalae</taxon>
        <taxon>rosids</taxon>
        <taxon>fabids</taxon>
        <taxon>Rosales</taxon>
        <taxon>Rosaceae</taxon>
        <taxon>Amygdaloideae</taxon>
        <taxon>Amygdaleae</taxon>
        <taxon>Prunus</taxon>
    </lineage>
</organism>
<comment type="caution">
    <text evidence="2">The sequence shown here is derived from an EMBL/GenBank/DDBJ whole genome shotgun (WGS) entry which is preliminary data.</text>
</comment>
<evidence type="ECO:0000313" key="3">
    <source>
        <dbReference type="Proteomes" id="UP001054821"/>
    </source>
</evidence>
<keyword evidence="3" id="KW-1185">Reference proteome</keyword>
<feature type="region of interest" description="Disordered" evidence="1">
    <location>
        <begin position="1"/>
        <end position="85"/>
    </location>
</feature>
<dbReference type="AlphaFoldDB" id="A0AAD4YKT3"/>
<reference evidence="2 3" key="1">
    <citation type="journal article" date="2022" name="G3 (Bethesda)">
        <title>Whole-genome sequence and methylome profiling of the almond [Prunus dulcis (Mill.) D.A. Webb] cultivar 'Nonpareil'.</title>
        <authorList>
            <person name="D'Amico-Willman K.M."/>
            <person name="Ouma W.Z."/>
            <person name="Meulia T."/>
            <person name="Sideli G.M."/>
            <person name="Gradziel T.M."/>
            <person name="Fresnedo-Ramirez J."/>
        </authorList>
    </citation>
    <scope>NUCLEOTIDE SEQUENCE [LARGE SCALE GENOMIC DNA]</scope>
    <source>
        <strain evidence="2">Clone GOH B32 T37-40</strain>
    </source>
</reference>
<dbReference type="EMBL" id="JAJFAZ020000008">
    <property type="protein sequence ID" value="KAI5312143.1"/>
    <property type="molecule type" value="Genomic_DNA"/>
</dbReference>
<feature type="compositionally biased region" description="Low complexity" evidence="1">
    <location>
        <begin position="19"/>
        <end position="58"/>
    </location>
</feature>
<feature type="compositionally biased region" description="Low complexity" evidence="1">
    <location>
        <begin position="66"/>
        <end position="77"/>
    </location>
</feature>
<dbReference type="Proteomes" id="UP001054821">
    <property type="component" value="Chromosome 8"/>
</dbReference>
<evidence type="ECO:0000256" key="1">
    <source>
        <dbReference type="SAM" id="MobiDB-lite"/>
    </source>
</evidence>
<proteinExistence type="predicted"/>
<name>A0AAD4YKT3_PRUDU</name>
<protein>
    <submittedName>
        <fullName evidence="2">Uncharacterized protein</fullName>
    </submittedName>
</protein>
<evidence type="ECO:0000313" key="2">
    <source>
        <dbReference type="EMBL" id="KAI5312143.1"/>
    </source>
</evidence>
<accession>A0AAD4YKT3</accession>
<sequence>MSDLITRRRAVTTTQGSEPPTQVTAAATAPALMDRLAVGPAGSQAPASSASSVAQPVSARRRHQPASTTDATSTDASGSQPDKAC</sequence>
<gene>
    <name evidence="2" type="ORF">L3X38_041316</name>
</gene>